<comment type="caution">
    <text evidence="2">The sequence shown here is derived from an EMBL/GenBank/DDBJ whole genome shotgun (WGS) entry which is preliminary data.</text>
</comment>
<evidence type="ECO:0000256" key="1">
    <source>
        <dbReference type="SAM" id="MobiDB-lite"/>
    </source>
</evidence>
<organism evidence="2 3">
    <name type="scientific">Ramazzottius varieornatus</name>
    <name type="common">Water bear</name>
    <name type="synonym">Tardigrade</name>
    <dbReference type="NCBI Taxonomy" id="947166"/>
    <lineage>
        <taxon>Eukaryota</taxon>
        <taxon>Metazoa</taxon>
        <taxon>Ecdysozoa</taxon>
        <taxon>Tardigrada</taxon>
        <taxon>Eutardigrada</taxon>
        <taxon>Parachela</taxon>
        <taxon>Hypsibioidea</taxon>
        <taxon>Ramazzottiidae</taxon>
        <taxon>Ramazzottius</taxon>
    </lineage>
</organism>
<dbReference type="EMBL" id="BDGG01000012">
    <property type="protein sequence ID" value="GAV05811.1"/>
    <property type="molecule type" value="Genomic_DNA"/>
</dbReference>
<name>A0A1D1VXL3_RAMVA</name>
<dbReference type="AlphaFoldDB" id="A0A1D1VXL3"/>
<gene>
    <name evidence="2" type="primary">RvY_15886-1</name>
    <name evidence="2" type="synonym">RvY_15886.1</name>
    <name evidence="2" type="ORF">RvY_15886</name>
</gene>
<accession>A0A1D1VXL3</accession>
<proteinExistence type="predicted"/>
<sequence length="82" mass="8981">MGVTADKMCGATPWSKASQLPSTPEPEPYHDEGKQSNAGGVHDLFRDLGSGDTANERVGRGISCEERWQVRTRNVRQVVLLV</sequence>
<reference evidence="2 3" key="1">
    <citation type="journal article" date="2016" name="Nat. Commun.">
        <title>Extremotolerant tardigrade genome and improved radiotolerance of human cultured cells by tardigrade-unique protein.</title>
        <authorList>
            <person name="Hashimoto T."/>
            <person name="Horikawa D.D."/>
            <person name="Saito Y."/>
            <person name="Kuwahara H."/>
            <person name="Kozuka-Hata H."/>
            <person name="Shin-I T."/>
            <person name="Minakuchi Y."/>
            <person name="Ohishi K."/>
            <person name="Motoyama A."/>
            <person name="Aizu T."/>
            <person name="Enomoto A."/>
            <person name="Kondo K."/>
            <person name="Tanaka S."/>
            <person name="Hara Y."/>
            <person name="Koshikawa S."/>
            <person name="Sagara H."/>
            <person name="Miura T."/>
            <person name="Yokobori S."/>
            <person name="Miyagawa K."/>
            <person name="Suzuki Y."/>
            <person name="Kubo T."/>
            <person name="Oyama M."/>
            <person name="Kohara Y."/>
            <person name="Fujiyama A."/>
            <person name="Arakawa K."/>
            <person name="Katayama T."/>
            <person name="Toyoda A."/>
            <person name="Kunieda T."/>
        </authorList>
    </citation>
    <scope>NUCLEOTIDE SEQUENCE [LARGE SCALE GENOMIC DNA]</scope>
    <source>
        <strain evidence="2 3">YOKOZUNA-1</strain>
    </source>
</reference>
<protein>
    <submittedName>
        <fullName evidence="2">Uncharacterized protein</fullName>
    </submittedName>
</protein>
<feature type="region of interest" description="Disordered" evidence="1">
    <location>
        <begin position="1"/>
        <end position="59"/>
    </location>
</feature>
<dbReference type="Proteomes" id="UP000186922">
    <property type="component" value="Unassembled WGS sequence"/>
</dbReference>
<evidence type="ECO:0000313" key="2">
    <source>
        <dbReference type="EMBL" id="GAV05811.1"/>
    </source>
</evidence>
<evidence type="ECO:0000313" key="3">
    <source>
        <dbReference type="Proteomes" id="UP000186922"/>
    </source>
</evidence>
<keyword evidence="3" id="KW-1185">Reference proteome</keyword>